<protein>
    <submittedName>
        <fullName evidence="6">LysR family transcriptional regulator</fullName>
    </submittedName>
</protein>
<accession>A0A0F3KXZ0</accession>
<dbReference type="Gene3D" id="3.40.190.290">
    <property type="match status" value="1"/>
</dbReference>
<evidence type="ECO:0000256" key="3">
    <source>
        <dbReference type="ARBA" id="ARBA00023125"/>
    </source>
</evidence>
<dbReference type="InterPro" id="IPR058163">
    <property type="entry name" value="LysR-type_TF_proteobact-type"/>
</dbReference>
<gene>
    <name evidence="6" type="ORF">VI08_06480</name>
</gene>
<evidence type="ECO:0000313" key="6">
    <source>
        <dbReference type="EMBL" id="KJV36115.1"/>
    </source>
</evidence>
<dbReference type="Gene3D" id="1.10.10.10">
    <property type="entry name" value="Winged helix-like DNA-binding domain superfamily/Winged helix DNA-binding domain"/>
    <property type="match status" value="1"/>
</dbReference>
<organism evidence="6 7">
    <name type="scientific">Luteibacter yeojuensis</name>
    <dbReference type="NCBI Taxonomy" id="345309"/>
    <lineage>
        <taxon>Bacteria</taxon>
        <taxon>Pseudomonadati</taxon>
        <taxon>Pseudomonadota</taxon>
        <taxon>Gammaproteobacteria</taxon>
        <taxon>Lysobacterales</taxon>
        <taxon>Rhodanobacteraceae</taxon>
        <taxon>Luteibacter</taxon>
    </lineage>
</organism>
<evidence type="ECO:0000259" key="5">
    <source>
        <dbReference type="PROSITE" id="PS50931"/>
    </source>
</evidence>
<comment type="similarity">
    <text evidence="1">Belongs to the LysR transcriptional regulatory family.</text>
</comment>
<dbReference type="InterPro" id="IPR036390">
    <property type="entry name" value="WH_DNA-bd_sf"/>
</dbReference>
<dbReference type="FunFam" id="1.10.10.10:FF:000001">
    <property type="entry name" value="LysR family transcriptional regulator"/>
    <property type="match status" value="1"/>
</dbReference>
<comment type="caution">
    <text evidence="6">The sequence shown here is derived from an EMBL/GenBank/DDBJ whole genome shotgun (WGS) entry which is preliminary data.</text>
</comment>
<dbReference type="RefSeq" id="WP_045828741.1">
    <property type="nucleotide sequence ID" value="NZ_JZRB01000013.1"/>
</dbReference>
<dbReference type="InterPro" id="IPR036388">
    <property type="entry name" value="WH-like_DNA-bd_sf"/>
</dbReference>
<dbReference type="SUPFAM" id="SSF53850">
    <property type="entry name" value="Periplasmic binding protein-like II"/>
    <property type="match status" value="1"/>
</dbReference>
<evidence type="ECO:0000256" key="4">
    <source>
        <dbReference type="ARBA" id="ARBA00023163"/>
    </source>
</evidence>
<reference evidence="6 7" key="1">
    <citation type="submission" date="2015-03" db="EMBL/GenBank/DDBJ databases">
        <title>Draft genome sequence of Luteibacter yeojuensis strain SU11.</title>
        <authorList>
            <person name="Sulaiman J."/>
            <person name="Priya K."/>
            <person name="Chan K.-G."/>
        </authorList>
    </citation>
    <scope>NUCLEOTIDE SEQUENCE [LARGE SCALE GENOMIC DNA]</scope>
    <source>
        <strain evidence="6 7">SU11</strain>
    </source>
</reference>
<dbReference type="GO" id="GO:0043565">
    <property type="term" value="F:sequence-specific DNA binding"/>
    <property type="evidence" value="ECO:0007669"/>
    <property type="project" value="TreeGrafter"/>
</dbReference>
<proteinExistence type="inferred from homology"/>
<keyword evidence="2" id="KW-0805">Transcription regulation</keyword>
<dbReference type="CDD" id="cd08422">
    <property type="entry name" value="PBP2_CrgA_like"/>
    <property type="match status" value="1"/>
</dbReference>
<keyword evidence="3" id="KW-0238">DNA-binding</keyword>
<dbReference type="PROSITE" id="PS50931">
    <property type="entry name" value="HTH_LYSR"/>
    <property type="match status" value="1"/>
</dbReference>
<evidence type="ECO:0000256" key="1">
    <source>
        <dbReference type="ARBA" id="ARBA00009437"/>
    </source>
</evidence>
<keyword evidence="7" id="KW-1185">Reference proteome</keyword>
<evidence type="ECO:0000313" key="7">
    <source>
        <dbReference type="Proteomes" id="UP000033651"/>
    </source>
</evidence>
<sequence length="304" mass="33480">MLDLNDFRFFVEVVDRGGFSAAGRALERSTSTISYRIQQLERALGLVLLARSTRQLNMTPAGEEFYQHAQSMLERAAQAEHAMRGRRAAPDGIVRFTVGVAVAQFAMPEMLMRFMAAYPGVELVQHTTDTAVDVVAEGYDIAIRAHSTPLPDSGLVQRPLAEVPWHLFAAPGYVAQATMPTRPGDLGAHPALFMRRDHVTPAWHLRREDDRHAVAHVPLHPRMLASCVATLKRAAVHGMGIVALPAYHCRDEIREGTLVRVLPDWVAADASITALMPSRWGLSAAARAFVDHLVEEFPGAVRID</sequence>
<evidence type="ECO:0000256" key="2">
    <source>
        <dbReference type="ARBA" id="ARBA00023015"/>
    </source>
</evidence>
<feature type="domain" description="HTH lysR-type" evidence="5">
    <location>
        <begin position="2"/>
        <end position="59"/>
    </location>
</feature>
<dbReference type="EMBL" id="JZRB01000013">
    <property type="protein sequence ID" value="KJV36115.1"/>
    <property type="molecule type" value="Genomic_DNA"/>
</dbReference>
<dbReference type="AlphaFoldDB" id="A0A0F3KXZ0"/>
<dbReference type="SUPFAM" id="SSF46785">
    <property type="entry name" value="Winged helix' DNA-binding domain"/>
    <property type="match status" value="1"/>
</dbReference>
<dbReference type="PANTHER" id="PTHR30537">
    <property type="entry name" value="HTH-TYPE TRANSCRIPTIONAL REGULATOR"/>
    <property type="match status" value="1"/>
</dbReference>
<dbReference type="Pfam" id="PF03466">
    <property type="entry name" value="LysR_substrate"/>
    <property type="match status" value="1"/>
</dbReference>
<keyword evidence="4" id="KW-0804">Transcription</keyword>
<dbReference type="InterPro" id="IPR005119">
    <property type="entry name" value="LysR_subst-bd"/>
</dbReference>
<dbReference type="GO" id="GO:0006351">
    <property type="term" value="P:DNA-templated transcription"/>
    <property type="evidence" value="ECO:0007669"/>
    <property type="project" value="TreeGrafter"/>
</dbReference>
<dbReference type="PANTHER" id="PTHR30537:SF31">
    <property type="entry name" value="TRANSCRIPTIONAL REGULATOR, LYSR FAMILY"/>
    <property type="match status" value="1"/>
</dbReference>
<name>A0A0F3KXZ0_9GAMM</name>
<dbReference type="Proteomes" id="UP000033651">
    <property type="component" value="Unassembled WGS sequence"/>
</dbReference>
<dbReference type="Pfam" id="PF00126">
    <property type="entry name" value="HTH_1"/>
    <property type="match status" value="1"/>
</dbReference>
<dbReference type="PATRIC" id="fig|345309.4.peg.484"/>
<dbReference type="GO" id="GO:0003700">
    <property type="term" value="F:DNA-binding transcription factor activity"/>
    <property type="evidence" value="ECO:0007669"/>
    <property type="project" value="InterPro"/>
</dbReference>
<dbReference type="OrthoDB" id="9810065at2"/>
<dbReference type="InterPro" id="IPR000847">
    <property type="entry name" value="LysR_HTH_N"/>
</dbReference>